<proteinExistence type="predicted"/>
<name>A0ABV6E0G5_9ACTN</name>
<sequence length="383" mass="41342">MTRVQADRLEVQEDGLQFGDPIGCGYHWTEPDEVDAYGDSVRRTASKVELAVDAFERTAGLSEEVFSGEAADALRTRASKRHEEAAEVRDNLRGLGRAINAYSDVLRRHREGLEQLRAFAASRGLEVRGNQIMPPVQTLPGDATQKQADAWEADWKTYQSCFETKLELRDARRTSTRDLVRALADYADVHPDKDRARLVGANAQDVRFGELRRDAAEEALEAVQAGDAAAAARHTVELLKRREQAALGDLEDLVNADRPPEEIAAQAEKVAALHRELTEARVEAHDAQAVADREQAQANRAARTLAAAQDGQAVGHPVAQPVAQSVAHPLDVGGPDDGRPLVGVEQAEVGGPDGGRPQVAHPLDVGGADDGRPSATDLKGRLG</sequence>
<accession>A0ABV6E0G5</accession>
<dbReference type="EMBL" id="JBHLXH010000001">
    <property type="protein sequence ID" value="MFC0222469.1"/>
    <property type="molecule type" value="Genomic_DNA"/>
</dbReference>
<gene>
    <name evidence="3" type="ORF">ACFFJG_08250</name>
</gene>
<evidence type="ECO:0000256" key="1">
    <source>
        <dbReference type="SAM" id="Coils"/>
    </source>
</evidence>
<protein>
    <recommendedName>
        <fullName evidence="5">DUF349 domain-containing protein</fullName>
    </recommendedName>
</protein>
<evidence type="ECO:0008006" key="5">
    <source>
        <dbReference type="Google" id="ProtNLM"/>
    </source>
</evidence>
<evidence type="ECO:0000313" key="3">
    <source>
        <dbReference type="EMBL" id="MFC0222469.1"/>
    </source>
</evidence>
<organism evidence="3 4">
    <name type="scientific">Nocardioides zeicaulis</name>
    <dbReference type="NCBI Taxonomy" id="1776857"/>
    <lineage>
        <taxon>Bacteria</taxon>
        <taxon>Bacillati</taxon>
        <taxon>Actinomycetota</taxon>
        <taxon>Actinomycetes</taxon>
        <taxon>Propionibacteriales</taxon>
        <taxon>Nocardioidaceae</taxon>
        <taxon>Nocardioides</taxon>
    </lineage>
</organism>
<dbReference type="Proteomes" id="UP001589698">
    <property type="component" value="Unassembled WGS sequence"/>
</dbReference>
<feature type="coiled-coil region" evidence="1">
    <location>
        <begin position="263"/>
        <end position="297"/>
    </location>
</feature>
<keyword evidence="4" id="KW-1185">Reference proteome</keyword>
<dbReference type="InterPro" id="IPR036689">
    <property type="entry name" value="ESAT-6-like_sf"/>
</dbReference>
<dbReference type="RefSeq" id="WP_378518120.1">
    <property type="nucleotide sequence ID" value="NZ_CBCSDI010000055.1"/>
</dbReference>
<dbReference type="SUPFAM" id="SSF140453">
    <property type="entry name" value="EsxAB dimer-like"/>
    <property type="match status" value="1"/>
</dbReference>
<reference evidence="3 4" key="1">
    <citation type="submission" date="2024-09" db="EMBL/GenBank/DDBJ databases">
        <authorList>
            <person name="Sun Q."/>
            <person name="Mori K."/>
        </authorList>
    </citation>
    <scope>NUCLEOTIDE SEQUENCE [LARGE SCALE GENOMIC DNA]</scope>
    <source>
        <strain evidence="3 4">CCM 8654</strain>
    </source>
</reference>
<keyword evidence="1" id="KW-0175">Coiled coil</keyword>
<comment type="caution">
    <text evidence="3">The sequence shown here is derived from an EMBL/GenBank/DDBJ whole genome shotgun (WGS) entry which is preliminary data.</text>
</comment>
<evidence type="ECO:0000256" key="2">
    <source>
        <dbReference type="SAM" id="MobiDB-lite"/>
    </source>
</evidence>
<feature type="region of interest" description="Disordered" evidence="2">
    <location>
        <begin position="327"/>
        <end position="383"/>
    </location>
</feature>
<evidence type="ECO:0000313" key="4">
    <source>
        <dbReference type="Proteomes" id="UP001589698"/>
    </source>
</evidence>